<dbReference type="PROSITE" id="PS50222">
    <property type="entry name" value="EF_HAND_2"/>
    <property type="match status" value="1"/>
</dbReference>
<dbReference type="Gene3D" id="1.10.238.10">
    <property type="entry name" value="EF-hand"/>
    <property type="match status" value="1"/>
</dbReference>
<evidence type="ECO:0000256" key="4">
    <source>
        <dbReference type="ARBA" id="ARBA00032653"/>
    </source>
</evidence>
<evidence type="ECO:0000256" key="7">
    <source>
        <dbReference type="ARBA" id="ARBA00047106"/>
    </source>
</evidence>
<keyword evidence="9" id="KW-1185">Reference proteome</keyword>
<dbReference type="AlphaFoldDB" id="A0A7E6D7X4"/>
<dbReference type="GeneID" id="118499154"/>
<dbReference type="InParanoid" id="A0A7E6D7X4"/>
<comment type="subunit">
    <text evidence="7">Heterotetramer containing 2 light chains of S100A10/p11 and 2 heavy chains of ANXA2/p36. Interacts with SCN10A. Interacts with TASOR.</text>
</comment>
<evidence type="ECO:0000313" key="9">
    <source>
        <dbReference type="Proteomes" id="UP000504628"/>
    </source>
</evidence>
<proteinExistence type="inferred from homology"/>
<dbReference type="Proteomes" id="UP000504628">
    <property type="component" value="Chromosome 1"/>
</dbReference>
<evidence type="ECO:0000256" key="2">
    <source>
        <dbReference type="ARBA" id="ARBA00007323"/>
    </source>
</evidence>
<evidence type="ECO:0000259" key="8">
    <source>
        <dbReference type="PROSITE" id="PS50222"/>
    </source>
</evidence>
<dbReference type="PANTHER" id="PTHR11639:SF74">
    <property type="entry name" value="PROTEIN S100-A10"/>
    <property type="match status" value="1"/>
</dbReference>
<dbReference type="PROSITE" id="PS00303">
    <property type="entry name" value="S100_CABP"/>
    <property type="match status" value="1"/>
</dbReference>
<dbReference type="InterPro" id="IPR001751">
    <property type="entry name" value="S100/CaBP7/8-like_CS"/>
</dbReference>
<evidence type="ECO:0000256" key="3">
    <source>
        <dbReference type="ARBA" id="ARBA00018065"/>
    </source>
</evidence>
<dbReference type="GO" id="GO:0005737">
    <property type="term" value="C:cytoplasm"/>
    <property type="evidence" value="ECO:0007669"/>
    <property type="project" value="TreeGrafter"/>
</dbReference>
<dbReference type="GO" id="GO:0048306">
    <property type="term" value="F:calcium-dependent protein binding"/>
    <property type="evidence" value="ECO:0007669"/>
    <property type="project" value="TreeGrafter"/>
</dbReference>
<dbReference type="SMART" id="SM01394">
    <property type="entry name" value="S_100"/>
    <property type="match status" value="1"/>
</dbReference>
<evidence type="ECO:0000256" key="5">
    <source>
        <dbReference type="ARBA" id="ARBA00033060"/>
    </source>
</evidence>
<organism evidence="9 10">
    <name type="scientific">Phyllostomus discolor</name>
    <name type="common">pale spear-nosed bat</name>
    <dbReference type="NCBI Taxonomy" id="89673"/>
    <lineage>
        <taxon>Eukaryota</taxon>
        <taxon>Metazoa</taxon>
        <taxon>Chordata</taxon>
        <taxon>Craniata</taxon>
        <taxon>Vertebrata</taxon>
        <taxon>Euteleostomi</taxon>
        <taxon>Mammalia</taxon>
        <taxon>Eutheria</taxon>
        <taxon>Laurasiatheria</taxon>
        <taxon>Chiroptera</taxon>
        <taxon>Yangochiroptera</taxon>
        <taxon>Phyllostomidae</taxon>
        <taxon>Phyllostominae</taxon>
        <taxon>Phyllostomus</taxon>
    </lineage>
</organism>
<dbReference type="RefSeq" id="XP_035875312.1">
    <property type="nucleotide sequence ID" value="XM_036019419.1"/>
</dbReference>
<dbReference type="GO" id="GO:0005615">
    <property type="term" value="C:extracellular space"/>
    <property type="evidence" value="ECO:0007669"/>
    <property type="project" value="TreeGrafter"/>
</dbReference>
<dbReference type="PANTHER" id="PTHR11639">
    <property type="entry name" value="S100 CALCIUM-BINDING PROTEIN"/>
    <property type="match status" value="1"/>
</dbReference>
<dbReference type="InterPro" id="IPR011992">
    <property type="entry name" value="EF-hand-dom_pair"/>
</dbReference>
<feature type="domain" description="EF-hand" evidence="8">
    <location>
        <begin position="47"/>
        <end position="82"/>
    </location>
</feature>
<dbReference type="InterPro" id="IPR013787">
    <property type="entry name" value="S100_Ca-bd_sub"/>
</dbReference>
<reference evidence="10" key="1">
    <citation type="submission" date="2025-08" db="UniProtKB">
        <authorList>
            <consortium name="RefSeq"/>
        </authorList>
    </citation>
    <scope>IDENTIFICATION</scope>
    <source>
        <tissue evidence="10">Muscle</tissue>
    </source>
</reference>
<dbReference type="KEGG" id="pdic:118499154"/>
<name>A0A7E6D7X4_9CHIR</name>
<sequence length="130" mass="14681">MPSQMEHATETMTFTFHRCAGDKGYLTKEGLRVLMGKEFPGFLENQKDPLAVDKIMKDLDQCQDGRVGFQSFLSLIAALTIECSDYFVAHMKEKGKKWAAEQLLPPQERGLPRGCLRNLRPTASPCMRIS</sequence>
<gene>
    <name evidence="10" type="primary">LOC118499154</name>
</gene>
<protein>
    <recommendedName>
        <fullName evidence="3">Protein S100-A10</fullName>
    </recommendedName>
    <alternativeName>
        <fullName evidence="5">Calpactin I light chain</fullName>
    </alternativeName>
    <alternativeName>
        <fullName evidence="6">Calpactin-1 light chain</fullName>
    </alternativeName>
    <alternativeName>
        <fullName evidence="4">S100 calcium-binding protein A10</fullName>
    </alternativeName>
</protein>
<dbReference type="OrthoDB" id="26525at2759"/>
<accession>A0A7E6D7X4</accession>
<evidence type="ECO:0000313" key="10">
    <source>
        <dbReference type="RefSeq" id="XP_035875312.1"/>
    </source>
</evidence>
<evidence type="ECO:0000256" key="6">
    <source>
        <dbReference type="ARBA" id="ARBA00033448"/>
    </source>
</evidence>
<comment type="function">
    <text evidence="1">Because S100A10 induces the dimerization of ANXA2/p36, it may function as a regulator of protein phosphorylation in that the ANXA2 monomer is the preferred target (in vitro) of tyrosine-specific kinase.</text>
</comment>
<dbReference type="Pfam" id="PF01023">
    <property type="entry name" value="S_100"/>
    <property type="match status" value="1"/>
</dbReference>
<dbReference type="InterPro" id="IPR002048">
    <property type="entry name" value="EF_hand_dom"/>
</dbReference>
<evidence type="ECO:0000256" key="1">
    <source>
        <dbReference type="ARBA" id="ARBA00003539"/>
    </source>
</evidence>
<comment type="similarity">
    <text evidence="2">Belongs to the S-100 family.</text>
</comment>
<dbReference type="SUPFAM" id="SSF47473">
    <property type="entry name" value="EF-hand"/>
    <property type="match status" value="1"/>
</dbReference>
<dbReference type="GO" id="GO:0005509">
    <property type="term" value="F:calcium ion binding"/>
    <property type="evidence" value="ECO:0007669"/>
    <property type="project" value="InterPro"/>
</dbReference>